<dbReference type="Gene3D" id="1.10.8.430">
    <property type="entry name" value="Helical domain of apoptotic protease-activating factors"/>
    <property type="match status" value="1"/>
</dbReference>
<dbReference type="PRINTS" id="PR00364">
    <property type="entry name" value="DISEASERSIST"/>
</dbReference>
<dbReference type="GO" id="GO:0006952">
    <property type="term" value="P:defense response"/>
    <property type="evidence" value="ECO:0007669"/>
    <property type="project" value="InterPro"/>
</dbReference>
<dbReference type="Gene3D" id="3.40.50.300">
    <property type="entry name" value="P-loop containing nucleotide triphosphate hydrolases"/>
    <property type="match status" value="1"/>
</dbReference>
<dbReference type="Gene3D" id="3.80.10.10">
    <property type="entry name" value="Ribonuclease Inhibitor"/>
    <property type="match status" value="2"/>
</dbReference>
<reference evidence="5 6" key="1">
    <citation type="journal article" date="2018" name="Mol. Plant">
        <title>The genome of Artemisia annua provides insight into the evolution of Asteraceae family and artemisinin biosynthesis.</title>
        <authorList>
            <person name="Shen Q."/>
            <person name="Zhang L."/>
            <person name="Liao Z."/>
            <person name="Wang S."/>
            <person name="Yan T."/>
            <person name="Shi P."/>
            <person name="Liu M."/>
            <person name="Fu X."/>
            <person name="Pan Q."/>
            <person name="Wang Y."/>
            <person name="Lv Z."/>
            <person name="Lu X."/>
            <person name="Zhang F."/>
            <person name="Jiang W."/>
            <person name="Ma Y."/>
            <person name="Chen M."/>
            <person name="Hao X."/>
            <person name="Li L."/>
            <person name="Tang Y."/>
            <person name="Lv G."/>
            <person name="Zhou Y."/>
            <person name="Sun X."/>
            <person name="Brodelius P.E."/>
            <person name="Rose J.K.C."/>
            <person name="Tang K."/>
        </authorList>
    </citation>
    <scope>NUCLEOTIDE SEQUENCE [LARGE SCALE GENOMIC DNA]</scope>
    <source>
        <strain evidence="6">cv. Huhao1</strain>
        <tissue evidence="5">Leaf</tissue>
    </source>
</reference>
<dbReference type="AlphaFoldDB" id="A0A2U1LYT2"/>
<keyword evidence="5" id="KW-0675">Receptor</keyword>
<sequence>MASSSASPFRPLKYDVFLSFRGKNTRNTYLGHLYTALTKRGIYTYKDDKTLPRGDTINPSLLKAIKESQIAIVVFSENYADSSWCLRELDCIMELWRKEELIVMPIFYNVTTSDVKDEDGKFAKDILTIDSKYSEYLDSWRKALVDATSIAGWETANGNEADGIKEIVGEVSKRLKPLDLNAQENLIGIEPRMDELISMLKIGSGGVRMVGIWGIGGGGKTTLASSVYKKISSEFQASCFVENISKRANKLKKLQKKILSDILEDKIKVGSVEEGKGIMESRLRNRERVLIVLDNVDNRAQLEVLAGSHSWFGPETRIIITSRNKQLLNDVDMIYNIKFLTDDEAIWLFRRHALRKRVHIEDDDEIVKLSEEVVFYARGLPLALKVLGLALCNNDMSEWRDTLDRLQKIPEDGILEVLKISYDGLNIDGKELFLDIACFFRHWPKDEAMVILEACALHPVIGIKELELKALITTVNGWLDMHDLIQDMGHHIVQGNHADNPEKLSRIWQDVHIHNMCSWDEYETLENRETRALHAPDYEAPSKLLKVVSNMKNLRSLYVCQEVTETVQEPLFMSNRLRWISWKRYPASLLPRNFQPTNLVGLVLQNSLLQELWRDSKKLPVLKVLDLSNSKNLTTTPDLGGLPNLERLVLSGCTNLTHMHPSLGRHEGLVYLNLDGCDKLAMFPAIVRMQSLDTLILSGCSHLRMFPDIQKHMVSLKHLNLDHSGIEALPSSIGKYCTNLVSISVIGCDHLMKFEYNFQLLNQRWSISVGHVN</sequence>
<dbReference type="Pfam" id="PF00931">
    <property type="entry name" value="NB-ARC"/>
    <property type="match status" value="1"/>
</dbReference>
<dbReference type="SUPFAM" id="SSF52200">
    <property type="entry name" value="Toll/Interleukin receptor TIR domain"/>
    <property type="match status" value="1"/>
</dbReference>
<dbReference type="PROSITE" id="PS50104">
    <property type="entry name" value="TIR"/>
    <property type="match status" value="1"/>
</dbReference>
<gene>
    <name evidence="5" type="ORF">CTI12_AA438790</name>
</gene>
<dbReference type="PANTHER" id="PTHR11017">
    <property type="entry name" value="LEUCINE-RICH REPEAT-CONTAINING PROTEIN"/>
    <property type="match status" value="1"/>
</dbReference>
<evidence type="ECO:0000313" key="5">
    <source>
        <dbReference type="EMBL" id="PWA54141.1"/>
    </source>
</evidence>
<dbReference type="STRING" id="35608.A0A2U1LYT2"/>
<name>A0A2U1LYT2_ARTAN</name>
<dbReference type="Proteomes" id="UP000245207">
    <property type="component" value="Unassembled WGS sequence"/>
</dbReference>
<dbReference type="InterPro" id="IPR042197">
    <property type="entry name" value="Apaf_helical"/>
</dbReference>
<dbReference type="Gene3D" id="3.40.50.10140">
    <property type="entry name" value="Toll/interleukin-1 receptor homology (TIR) domain"/>
    <property type="match status" value="1"/>
</dbReference>
<feature type="domain" description="TIR" evidence="4">
    <location>
        <begin position="12"/>
        <end position="175"/>
    </location>
</feature>
<dbReference type="InterPro" id="IPR002182">
    <property type="entry name" value="NB-ARC"/>
</dbReference>
<comment type="caution">
    <text evidence="5">The sequence shown here is derived from an EMBL/GenBank/DDBJ whole genome shotgun (WGS) entry which is preliminary data.</text>
</comment>
<dbReference type="FunFam" id="3.40.50.10140:FF:000007">
    <property type="entry name" value="Disease resistance protein (TIR-NBS-LRR class)"/>
    <property type="match status" value="1"/>
</dbReference>
<keyword evidence="1" id="KW-0433">Leucine-rich repeat</keyword>
<evidence type="ECO:0000259" key="4">
    <source>
        <dbReference type="PROSITE" id="PS50104"/>
    </source>
</evidence>
<dbReference type="InterPro" id="IPR000157">
    <property type="entry name" value="TIR_dom"/>
</dbReference>
<dbReference type="InterPro" id="IPR035897">
    <property type="entry name" value="Toll_tir_struct_dom_sf"/>
</dbReference>
<evidence type="ECO:0000313" key="6">
    <source>
        <dbReference type="Proteomes" id="UP000245207"/>
    </source>
</evidence>
<proteinExistence type="predicted"/>
<evidence type="ECO:0000256" key="2">
    <source>
        <dbReference type="ARBA" id="ARBA00022737"/>
    </source>
</evidence>
<dbReference type="EMBL" id="PKPP01007177">
    <property type="protein sequence ID" value="PWA54141.1"/>
    <property type="molecule type" value="Genomic_DNA"/>
</dbReference>
<dbReference type="PANTHER" id="PTHR11017:SF271">
    <property type="entry name" value="DISEASE RESISTANCE PROTEIN (TIR-NBS-LRR CLASS) FAMILY"/>
    <property type="match status" value="1"/>
</dbReference>
<protein>
    <submittedName>
        <fullName evidence="5">Toll/interleukin-1 receptor (TIR) domain-containing protein</fullName>
    </submittedName>
</protein>
<dbReference type="Pfam" id="PF23282">
    <property type="entry name" value="WHD_ROQ1"/>
    <property type="match status" value="1"/>
</dbReference>
<evidence type="ECO:0000256" key="1">
    <source>
        <dbReference type="ARBA" id="ARBA00022614"/>
    </source>
</evidence>
<dbReference type="GO" id="GO:0043531">
    <property type="term" value="F:ADP binding"/>
    <property type="evidence" value="ECO:0007669"/>
    <property type="project" value="InterPro"/>
</dbReference>
<dbReference type="InterPro" id="IPR032675">
    <property type="entry name" value="LRR_dom_sf"/>
</dbReference>
<dbReference type="SMART" id="SM00255">
    <property type="entry name" value="TIR"/>
    <property type="match status" value="1"/>
</dbReference>
<dbReference type="GO" id="GO:0007165">
    <property type="term" value="P:signal transduction"/>
    <property type="evidence" value="ECO:0007669"/>
    <property type="project" value="InterPro"/>
</dbReference>
<dbReference type="SUPFAM" id="SSF52058">
    <property type="entry name" value="L domain-like"/>
    <property type="match status" value="1"/>
</dbReference>
<keyword evidence="3" id="KW-0520">NAD</keyword>
<dbReference type="InterPro" id="IPR058192">
    <property type="entry name" value="WHD_ROQ1-like"/>
</dbReference>
<keyword evidence="6" id="KW-1185">Reference proteome</keyword>
<dbReference type="OrthoDB" id="1901675at2759"/>
<organism evidence="5 6">
    <name type="scientific">Artemisia annua</name>
    <name type="common">Sweet wormwood</name>
    <dbReference type="NCBI Taxonomy" id="35608"/>
    <lineage>
        <taxon>Eukaryota</taxon>
        <taxon>Viridiplantae</taxon>
        <taxon>Streptophyta</taxon>
        <taxon>Embryophyta</taxon>
        <taxon>Tracheophyta</taxon>
        <taxon>Spermatophyta</taxon>
        <taxon>Magnoliopsida</taxon>
        <taxon>eudicotyledons</taxon>
        <taxon>Gunneridae</taxon>
        <taxon>Pentapetalae</taxon>
        <taxon>asterids</taxon>
        <taxon>campanulids</taxon>
        <taxon>Asterales</taxon>
        <taxon>Asteraceae</taxon>
        <taxon>Asteroideae</taxon>
        <taxon>Anthemideae</taxon>
        <taxon>Artemisiinae</taxon>
        <taxon>Artemisia</taxon>
    </lineage>
</organism>
<dbReference type="InterPro" id="IPR044974">
    <property type="entry name" value="Disease_R_plants"/>
</dbReference>
<dbReference type="InterPro" id="IPR027417">
    <property type="entry name" value="P-loop_NTPase"/>
</dbReference>
<dbReference type="Pfam" id="PF01582">
    <property type="entry name" value="TIR"/>
    <property type="match status" value="1"/>
</dbReference>
<dbReference type="SUPFAM" id="SSF52540">
    <property type="entry name" value="P-loop containing nucleoside triphosphate hydrolases"/>
    <property type="match status" value="1"/>
</dbReference>
<evidence type="ECO:0000256" key="3">
    <source>
        <dbReference type="ARBA" id="ARBA00023027"/>
    </source>
</evidence>
<accession>A0A2U1LYT2</accession>
<keyword evidence="2" id="KW-0677">Repeat</keyword>